<keyword evidence="1 3" id="KW-0732">Signal</keyword>
<dbReference type="InterPro" id="IPR036249">
    <property type="entry name" value="Thioredoxin-like_sf"/>
</dbReference>
<dbReference type="PANTHER" id="PTHR15337">
    <property type="entry name" value="ANTERIOR GRADIENT PROTEIN-RELATED"/>
    <property type="match status" value="1"/>
</dbReference>
<feature type="domain" description="Thioredoxin" evidence="4">
    <location>
        <begin position="22"/>
        <end position="143"/>
    </location>
</feature>
<dbReference type="InterPro" id="IPR051099">
    <property type="entry name" value="AGR/TXD"/>
</dbReference>
<gene>
    <name evidence="5" type="ORF">SAMN02745216_03784</name>
</gene>
<dbReference type="Proteomes" id="UP000183994">
    <property type="component" value="Unassembled WGS sequence"/>
</dbReference>
<dbReference type="STRING" id="1121393.SAMN02745216_03784"/>
<dbReference type="PANTHER" id="PTHR15337:SF11">
    <property type="entry name" value="THIOREDOXIN DOMAIN-CONTAINING PROTEIN"/>
    <property type="match status" value="1"/>
</dbReference>
<feature type="signal peptide" evidence="3">
    <location>
        <begin position="1"/>
        <end position="25"/>
    </location>
</feature>
<evidence type="ECO:0000256" key="3">
    <source>
        <dbReference type="SAM" id="SignalP"/>
    </source>
</evidence>
<evidence type="ECO:0000259" key="4">
    <source>
        <dbReference type="PROSITE" id="PS51352"/>
    </source>
</evidence>
<organism evidence="5 6">
    <name type="scientific">Desulfatibacillum alkenivorans DSM 16219</name>
    <dbReference type="NCBI Taxonomy" id="1121393"/>
    <lineage>
        <taxon>Bacteria</taxon>
        <taxon>Pseudomonadati</taxon>
        <taxon>Thermodesulfobacteriota</taxon>
        <taxon>Desulfobacteria</taxon>
        <taxon>Desulfobacterales</taxon>
        <taxon>Desulfatibacillaceae</taxon>
        <taxon>Desulfatibacillum</taxon>
    </lineage>
</organism>
<keyword evidence="6" id="KW-1185">Reference proteome</keyword>
<proteinExistence type="predicted"/>
<dbReference type="PROSITE" id="PS00194">
    <property type="entry name" value="THIOREDOXIN_1"/>
    <property type="match status" value="1"/>
</dbReference>
<accession>A0A1M6U0T7</accession>
<evidence type="ECO:0000256" key="2">
    <source>
        <dbReference type="ARBA" id="ARBA00023284"/>
    </source>
</evidence>
<reference evidence="6" key="1">
    <citation type="submission" date="2016-11" db="EMBL/GenBank/DDBJ databases">
        <authorList>
            <person name="Varghese N."/>
            <person name="Submissions S."/>
        </authorList>
    </citation>
    <scope>NUCLEOTIDE SEQUENCE [LARGE SCALE GENOMIC DNA]</scope>
    <source>
        <strain evidence="6">DSM 16219</strain>
    </source>
</reference>
<evidence type="ECO:0000256" key="1">
    <source>
        <dbReference type="ARBA" id="ARBA00022729"/>
    </source>
</evidence>
<dbReference type="SUPFAM" id="SSF52833">
    <property type="entry name" value="Thioredoxin-like"/>
    <property type="match status" value="1"/>
</dbReference>
<dbReference type="InterPro" id="IPR013766">
    <property type="entry name" value="Thioredoxin_domain"/>
</dbReference>
<evidence type="ECO:0000313" key="5">
    <source>
        <dbReference type="EMBL" id="SHK62912.1"/>
    </source>
</evidence>
<dbReference type="PROSITE" id="PS51352">
    <property type="entry name" value="THIOREDOXIN_2"/>
    <property type="match status" value="1"/>
</dbReference>
<dbReference type="InterPro" id="IPR017937">
    <property type="entry name" value="Thioredoxin_CS"/>
</dbReference>
<name>A0A1M6U0T7_9BACT</name>
<dbReference type="PROSITE" id="PS51257">
    <property type="entry name" value="PROKAR_LIPOPROTEIN"/>
    <property type="match status" value="1"/>
</dbReference>
<dbReference type="Pfam" id="PF13899">
    <property type="entry name" value="Thioredoxin_7"/>
    <property type="match status" value="1"/>
</dbReference>
<dbReference type="EMBL" id="FQZU01000029">
    <property type="protein sequence ID" value="SHK62912.1"/>
    <property type="molecule type" value="Genomic_DNA"/>
</dbReference>
<dbReference type="OrthoDB" id="9811036at2"/>
<keyword evidence="2" id="KW-0676">Redox-active center</keyword>
<dbReference type="Gene3D" id="3.40.30.10">
    <property type="entry name" value="Glutaredoxin"/>
    <property type="match status" value="1"/>
</dbReference>
<dbReference type="RefSeq" id="WP_073477827.1">
    <property type="nucleotide sequence ID" value="NZ_FQZU01000029.1"/>
</dbReference>
<feature type="chain" id="PRO_5013314248" evidence="3">
    <location>
        <begin position="26"/>
        <end position="147"/>
    </location>
</feature>
<protein>
    <submittedName>
        <fullName evidence="5">Thioredoxin-like</fullName>
    </submittedName>
</protein>
<evidence type="ECO:0000313" key="6">
    <source>
        <dbReference type="Proteomes" id="UP000183994"/>
    </source>
</evidence>
<dbReference type="AlphaFoldDB" id="A0A1M6U0T7"/>
<sequence>MKRYIIILVLAALAGLAACSDQKSAEQAPPAPLAIDFVHNYKQGMAMAKEQGKPIMLVFEADWCGACQELKKNVFADKSVGEASKRLVNISVNVDKDKESPGEYKVRYIPAVFFLNPSGSSAMPYQGPQTPEHFIKMMNAFGDRFSS</sequence>